<reference evidence="1" key="1">
    <citation type="submission" date="2023-10" db="EMBL/GenBank/DDBJ databases">
        <authorList>
            <person name="Rodriguez Cubillos JULIANA M."/>
            <person name="De Vega J."/>
        </authorList>
    </citation>
    <scope>NUCLEOTIDE SEQUENCE</scope>
</reference>
<dbReference type="Proteomes" id="UP001177021">
    <property type="component" value="Unassembled WGS sequence"/>
</dbReference>
<sequence length="383" mass="43626">MGGTNIIHYYVSLVIPVNGRRDYLGNDLRDKLERRNLSPPRYSPPRYSPARDARARQTTREYSPPRSPEKRSDRRYKRKQGISGQSDISGSLKVSDRIIDQDKEGKLHSSDSRNILEDQLKKVHSDIDTLENRKSQLSVRLDESVQEVDSLNSRIQELEAQLNKENGEYKRITSRIRKFVRMHNHNLELQDELKRSQVRLQRFGDQLFSDISIIGANEEDFSVDIVSNDKSKVGHLVETERSGKRSRLSAQTNDKGCEEAPGNGIEVIRHVDLEGKHKKGIWNSSNNTHSEKKESRIEVPSTSMAAHVFDEEVDIEHDNGTDIDETAKTENENAVALQVKGIPLMLTPDLIPRSNYSQYEGKHENVDVDGLDEEAAGSRMDMV</sequence>
<dbReference type="EMBL" id="CASHSV030000206">
    <property type="protein sequence ID" value="CAJ2654913.1"/>
    <property type="molecule type" value="Genomic_DNA"/>
</dbReference>
<accession>A0ACB0KEG4</accession>
<evidence type="ECO:0000313" key="2">
    <source>
        <dbReference type="Proteomes" id="UP001177021"/>
    </source>
</evidence>
<proteinExistence type="predicted"/>
<comment type="caution">
    <text evidence="1">The sequence shown here is derived from an EMBL/GenBank/DDBJ whole genome shotgun (WGS) entry which is preliminary data.</text>
</comment>
<name>A0ACB0KEG4_TRIPR</name>
<keyword evidence="2" id="KW-1185">Reference proteome</keyword>
<gene>
    <name evidence="1" type="ORF">MILVUS5_LOCUS21953</name>
</gene>
<evidence type="ECO:0000313" key="1">
    <source>
        <dbReference type="EMBL" id="CAJ2654913.1"/>
    </source>
</evidence>
<organism evidence="1 2">
    <name type="scientific">Trifolium pratense</name>
    <name type="common">Red clover</name>
    <dbReference type="NCBI Taxonomy" id="57577"/>
    <lineage>
        <taxon>Eukaryota</taxon>
        <taxon>Viridiplantae</taxon>
        <taxon>Streptophyta</taxon>
        <taxon>Embryophyta</taxon>
        <taxon>Tracheophyta</taxon>
        <taxon>Spermatophyta</taxon>
        <taxon>Magnoliopsida</taxon>
        <taxon>eudicotyledons</taxon>
        <taxon>Gunneridae</taxon>
        <taxon>Pentapetalae</taxon>
        <taxon>rosids</taxon>
        <taxon>fabids</taxon>
        <taxon>Fabales</taxon>
        <taxon>Fabaceae</taxon>
        <taxon>Papilionoideae</taxon>
        <taxon>50 kb inversion clade</taxon>
        <taxon>NPAAA clade</taxon>
        <taxon>Hologalegina</taxon>
        <taxon>IRL clade</taxon>
        <taxon>Trifolieae</taxon>
        <taxon>Trifolium</taxon>
    </lineage>
</organism>
<protein>
    <submittedName>
        <fullName evidence="1">Uncharacterized protein</fullName>
    </submittedName>
</protein>